<dbReference type="RefSeq" id="WP_046968581.1">
    <property type="nucleotide sequence ID" value="NZ_CP017480.1"/>
</dbReference>
<evidence type="ECO:0000313" key="2">
    <source>
        <dbReference type="Proteomes" id="UP000182987"/>
    </source>
</evidence>
<dbReference type="PATRIC" id="fig|1440763.5.peg.3116"/>
<dbReference type="KEGG" id="lrz:BJI69_10665"/>
<organism evidence="1 2">
    <name type="scientific">Luteibacter rhizovicinus DSM 16549</name>
    <dbReference type="NCBI Taxonomy" id="1440763"/>
    <lineage>
        <taxon>Bacteria</taxon>
        <taxon>Pseudomonadati</taxon>
        <taxon>Pseudomonadota</taxon>
        <taxon>Gammaproteobacteria</taxon>
        <taxon>Lysobacterales</taxon>
        <taxon>Rhodanobacteraceae</taxon>
        <taxon>Luteibacter</taxon>
    </lineage>
</organism>
<dbReference type="InterPro" id="IPR036890">
    <property type="entry name" value="HATPase_C_sf"/>
</dbReference>
<dbReference type="Pfam" id="PF13581">
    <property type="entry name" value="HATPase_c_2"/>
    <property type="match status" value="1"/>
</dbReference>
<dbReference type="STRING" id="1440763.BJI69_10665"/>
<reference evidence="2" key="1">
    <citation type="submission" date="2016-09" db="EMBL/GenBank/DDBJ databases">
        <authorList>
            <person name="Lysoe E."/>
        </authorList>
    </citation>
    <scope>NUCLEOTIDE SEQUENCE [LARGE SCALE GENOMIC DNA]</scope>
    <source>
        <strain evidence="2">LJ96T</strain>
    </source>
</reference>
<dbReference type="SMART" id="SM00331">
    <property type="entry name" value="PP2C_SIG"/>
    <property type="match status" value="1"/>
</dbReference>
<dbReference type="PANTHER" id="PTHR35801:SF1">
    <property type="entry name" value="PHOSPHOSERINE PHOSPHATASE RSBX"/>
    <property type="match status" value="1"/>
</dbReference>
<dbReference type="Gene3D" id="3.30.565.10">
    <property type="entry name" value="Histidine kinase-like ATPase, C-terminal domain"/>
    <property type="match status" value="1"/>
</dbReference>
<proteinExistence type="predicted"/>
<dbReference type="InterPro" id="IPR039248">
    <property type="entry name" value="Ptase_RsbX"/>
</dbReference>
<dbReference type="Gene3D" id="3.60.40.10">
    <property type="entry name" value="PPM-type phosphatase domain"/>
    <property type="match status" value="1"/>
</dbReference>
<accession>A0A0G9HEH4</accession>
<dbReference type="SUPFAM" id="SSF81606">
    <property type="entry name" value="PP2C-like"/>
    <property type="match status" value="1"/>
</dbReference>
<dbReference type="Proteomes" id="UP000182987">
    <property type="component" value="Chromosome"/>
</dbReference>
<dbReference type="InterPro" id="IPR003594">
    <property type="entry name" value="HATPase_dom"/>
</dbReference>
<dbReference type="InterPro" id="IPR001932">
    <property type="entry name" value="PPM-type_phosphatase-like_dom"/>
</dbReference>
<protein>
    <submittedName>
        <fullName evidence="1">Transcriptional regulator</fullName>
    </submittedName>
</protein>
<name>A0A0G9HEH4_9GAMM</name>
<keyword evidence="2" id="KW-1185">Reference proteome</keyword>
<evidence type="ECO:0000313" key="1">
    <source>
        <dbReference type="EMBL" id="APG04312.1"/>
    </source>
</evidence>
<dbReference type="EMBL" id="CP017480">
    <property type="protein sequence ID" value="APG04312.1"/>
    <property type="molecule type" value="Genomic_DNA"/>
</dbReference>
<sequence>MDLTFAGAPTLVLPLEDTSQIGHARRVALKEAARAGFDETDAARVALIATELATNVLKHARTGEIHIALVPGVATGGVEVIAVDRGPGFNLSDCLPDGYSTGGTRGEGLGAVKRVADVLDMYADHRGSVVMARMYPKGFSGADLHFGASHHALHSEAVSGDGWAMSLGDEVVAAMMVDGLGHGPQAHDAAKAGTDAWLADALADPLDGIGNMDASMRGTRGGAVAIARYDRTSDTLRYAGIGNIAGSLQTVDGSRGLASHPGIVGVQARRSRPFEFSPVHGRLLILHSDGLQSRWNLLDYPGLVTRHPAVVTALLHRDFSRGRDDATVLAIRLETSA</sequence>
<gene>
    <name evidence="1" type="ORF">BJI69_10665</name>
</gene>
<dbReference type="InterPro" id="IPR036457">
    <property type="entry name" value="PPM-type-like_dom_sf"/>
</dbReference>
<dbReference type="PANTHER" id="PTHR35801">
    <property type="entry name" value="PHOSPHOSERINE PHOSPHATASE RSBX"/>
    <property type="match status" value="1"/>
</dbReference>
<dbReference type="SUPFAM" id="SSF55874">
    <property type="entry name" value="ATPase domain of HSP90 chaperone/DNA topoisomerase II/histidine kinase"/>
    <property type="match status" value="1"/>
</dbReference>
<dbReference type="AlphaFoldDB" id="A0A0G9HEH4"/>